<keyword evidence="1" id="KW-1133">Transmembrane helix</keyword>
<keyword evidence="1" id="KW-0812">Transmembrane</keyword>
<keyword evidence="3" id="KW-1185">Reference proteome</keyword>
<evidence type="ECO:0000313" key="2">
    <source>
        <dbReference type="EMBL" id="MXR52311.1"/>
    </source>
</evidence>
<sequence length="70" mass="7244">MIDKEASYLAVISAIVIVVGHEWLHASSITDQIPNITGTTTAAIDSVSVGLAALVAAGVTINAYVYQVDD</sequence>
<dbReference type="EMBL" id="WUUT01000004">
    <property type="protein sequence ID" value="MXR52311.1"/>
    <property type="molecule type" value="Genomic_DNA"/>
</dbReference>
<name>A0A6B0TAP5_9EURY</name>
<comment type="caution">
    <text evidence="2">The sequence shown here is derived from an EMBL/GenBank/DDBJ whole genome shotgun (WGS) entry which is preliminary data.</text>
</comment>
<keyword evidence="1" id="KW-0472">Membrane</keyword>
<evidence type="ECO:0000313" key="3">
    <source>
        <dbReference type="Proteomes" id="UP000466535"/>
    </source>
</evidence>
<feature type="transmembrane region" description="Helical" evidence="1">
    <location>
        <begin position="6"/>
        <end position="26"/>
    </location>
</feature>
<feature type="transmembrane region" description="Helical" evidence="1">
    <location>
        <begin position="47"/>
        <end position="66"/>
    </location>
</feature>
<dbReference type="RefSeq" id="WP_159764432.1">
    <property type="nucleotide sequence ID" value="NZ_WUUT01000004.1"/>
</dbReference>
<gene>
    <name evidence="2" type="ORF">GRX03_11945</name>
</gene>
<evidence type="ECO:0000256" key="1">
    <source>
        <dbReference type="SAM" id="Phobius"/>
    </source>
</evidence>
<reference evidence="2 3" key="1">
    <citation type="submission" date="2019-12" db="EMBL/GenBank/DDBJ databases">
        <title>Isolation and characterization of three novel carbon monoxide-oxidizing members of Halobacteria from salione crusts and soils.</title>
        <authorList>
            <person name="Myers M.R."/>
            <person name="King G.M."/>
        </authorList>
    </citation>
    <scope>NUCLEOTIDE SEQUENCE [LARGE SCALE GENOMIC DNA]</scope>
    <source>
        <strain evidence="2 3">WSH3</strain>
    </source>
</reference>
<dbReference type="Proteomes" id="UP000466535">
    <property type="component" value="Unassembled WGS sequence"/>
</dbReference>
<organism evidence="2 3">
    <name type="scientific">Halovenus carboxidivorans</name>
    <dbReference type="NCBI Taxonomy" id="2692199"/>
    <lineage>
        <taxon>Archaea</taxon>
        <taxon>Methanobacteriati</taxon>
        <taxon>Methanobacteriota</taxon>
        <taxon>Stenosarchaea group</taxon>
        <taxon>Halobacteria</taxon>
        <taxon>Halobacteriales</taxon>
        <taxon>Haloarculaceae</taxon>
        <taxon>Halovenus</taxon>
    </lineage>
</organism>
<accession>A0A6B0TAP5</accession>
<dbReference type="AlphaFoldDB" id="A0A6B0TAP5"/>
<proteinExistence type="predicted"/>
<protein>
    <submittedName>
        <fullName evidence="2">Uncharacterized protein</fullName>
    </submittedName>
</protein>